<dbReference type="PROSITE" id="PS51833">
    <property type="entry name" value="HDOD"/>
    <property type="match status" value="1"/>
</dbReference>
<dbReference type="Pfam" id="PF08668">
    <property type="entry name" value="HDOD"/>
    <property type="match status" value="1"/>
</dbReference>
<feature type="domain" description="HDOD" evidence="3">
    <location>
        <begin position="198"/>
        <end position="389"/>
    </location>
</feature>
<keyword evidence="1" id="KW-0175">Coiled coil</keyword>
<dbReference type="Proteomes" id="UP000187280">
    <property type="component" value="Unassembled WGS sequence"/>
</dbReference>
<dbReference type="InterPro" id="IPR001633">
    <property type="entry name" value="EAL_dom"/>
</dbReference>
<feature type="coiled-coil region" evidence="1">
    <location>
        <begin position="195"/>
        <end position="225"/>
    </location>
</feature>
<dbReference type="SUPFAM" id="SSF141868">
    <property type="entry name" value="EAL domain-like"/>
    <property type="match status" value="1"/>
</dbReference>
<dbReference type="AlphaFoldDB" id="A0A1H3VM84"/>
<dbReference type="Pfam" id="PF00563">
    <property type="entry name" value="EAL"/>
    <property type="match status" value="1"/>
</dbReference>
<dbReference type="InterPro" id="IPR035919">
    <property type="entry name" value="EAL_sf"/>
</dbReference>
<dbReference type="RefSeq" id="WP_074727640.1">
    <property type="nucleotide sequence ID" value="NZ_FNQS01000001.1"/>
</dbReference>
<dbReference type="STRING" id="71657.SAMN02982996_00094"/>
<dbReference type="SUPFAM" id="SSF109604">
    <property type="entry name" value="HD-domain/PDEase-like"/>
    <property type="match status" value="1"/>
</dbReference>
<gene>
    <name evidence="4" type="ORF">SAMN02982996_00094</name>
</gene>
<dbReference type="InterPro" id="IPR014408">
    <property type="entry name" value="dGMP_Pdiesterase_EAL/HD-GYP"/>
</dbReference>
<evidence type="ECO:0000259" key="2">
    <source>
        <dbReference type="PROSITE" id="PS50883"/>
    </source>
</evidence>
<dbReference type="InterPro" id="IPR013976">
    <property type="entry name" value="HDOD"/>
</dbReference>
<organism evidence="4 5">
    <name type="scientific">Lonsdalea quercina</name>
    <dbReference type="NCBI Taxonomy" id="71657"/>
    <lineage>
        <taxon>Bacteria</taxon>
        <taxon>Pseudomonadati</taxon>
        <taxon>Pseudomonadota</taxon>
        <taxon>Gammaproteobacteria</taxon>
        <taxon>Enterobacterales</taxon>
        <taxon>Pectobacteriaceae</taxon>
        <taxon>Lonsdalea</taxon>
    </lineage>
</organism>
<dbReference type="InterPro" id="IPR052340">
    <property type="entry name" value="RNase_Y/CdgJ"/>
</dbReference>
<proteinExistence type="predicted"/>
<dbReference type="GeneID" id="97763042"/>
<accession>A0A1H3VM84</accession>
<dbReference type="Gene3D" id="3.20.20.450">
    <property type="entry name" value="EAL domain"/>
    <property type="match status" value="1"/>
</dbReference>
<reference evidence="4 5" key="1">
    <citation type="submission" date="2016-10" db="EMBL/GenBank/DDBJ databases">
        <authorList>
            <person name="de Groot N.N."/>
        </authorList>
    </citation>
    <scope>NUCLEOTIDE SEQUENCE [LARGE SCALE GENOMIC DNA]</scope>
    <source>
        <strain evidence="4 5">ATCC 29281</strain>
    </source>
</reference>
<dbReference type="PIRSF" id="PIRSF003180">
    <property type="entry name" value="DiGMPpdiest_YuxH"/>
    <property type="match status" value="1"/>
</dbReference>
<name>A0A1H3VM84_9GAMM</name>
<dbReference type="EMBL" id="FNQS01000001">
    <property type="protein sequence ID" value="SDZ75907.1"/>
    <property type="molecule type" value="Genomic_DNA"/>
</dbReference>
<evidence type="ECO:0000256" key="1">
    <source>
        <dbReference type="SAM" id="Coils"/>
    </source>
</evidence>
<evidence type="ECO:0000259" key="3">
    <source>
        <dbReference type="PROSITE" id="PS51833"/>
    </source>
</evidence>
<dbReference type="PROSITE" id="PS50883">
    <property type="entry name" value="EAL"/>
    <property type="match status" value="1"/>
</dbReference>
<dbReference type="PANTHER" id="PTHR33525">
    <property type="match status" value="1"/>
</dbReference>
<protein>
    <submittedName>
        <fullName evidence="4">EAL and modified HD-GYP domain-containing signal transduction protein</fullName>
    </submittedName>
</protein>
<dbReference type="eggNOG" id="COG3434">
    <property type="taxonomic scope" value="Bacteria"/>
</dbReference>
<dbReference type="SMART" id="SM00052">
    <property type="entry name" value="EAL"/>
    <property type="match status" value="1"/>
</dbReference>
<dbReference type="PANTHER" id="PTHR33525:SF4">
    <property type="entry name" value="CYCLIC DI-GMP PHOSPHODIESTERASE CDGJ"/>
    <property type="match status" value="1"/>
</dbReference>
<evidence type="ECO:0000313" key="5">
    <source>
        <dbReference type="Proteomes" id="UP000187280"/>
    </source>
</evidence>
<keyword evidence="5" id="KW-1185">Reference proteome</keyword>
<evidence type="ECO:0000313" key="4">
    <source>
        <dbReference type="EMBL" id="SDZ75907.1"/>
    </source>
</evidence>
<dbReference type="Gene3D" id="1.10.3210.10">
    <property type="entry name" value="Hypothetical protein af1432"/>
    <property type="match status" value="1"/>
</dbReference>
<sequence>MYSFVARQPILDQHLQPVAYELLFRQGITNKFPDVSPEYATAQLISEQFLTTPLNKLTGDHLSYINFPYQLLVEGHAEILPADKVVIEILESSTPDEELFSAVKRLKRKGFTLALDDFSMDPIWDRFLPYVDIIKFDLQQSTFEEIGRYISTLRHKHLRYLAEKVETNEQFLRVKAMGFTLFQGYFFSHPQMFKAKRLSNDHKNAIQLLKEANEQELNYDRIERLINSDLSLAYKLMRYFNNFRYKANLSVITTSMSFRSIAIFLGQRELRRFISLISITMGSKDKSCELYRMSLIRGKFCELLSISLHGREDPFEAFLCGLFSMLDAILDSPMSLLLEQIPVSSHIKCALMENTGELASYLSVISYYEKQNWEQLNTYMEMMEVNEDQMLKLITEATLWADELLDL</sequence>
<feature type="domain" description="EAL" evidence="2">
    <location>
        <begin position="1"/>
        <end position="204"/>
    </location>
</feature>